<evidence type="ECO:0000256" key="2">
    <source>
        <dbReference type="ARBA" id="ARBA00022692"/>
    </source>
</evidence>
<dbReference type="PANTHER" id="PTHR30249:SF0">
    <property type="entry name" value="PLASTIDAL GLYCOLATE_GLYCERATE TRANSLOCATOR 1, CHLOROPLASTIC"/>
    <property type="match status" value="1"/>
</dbReference>
<keyword evidence="3 5" id="KW-1133">Transmembrane helix</keyword>
<evidence type="ECO:0000313" key="7">
    <source>
        <dbReference type="Proteomes" id="UP000595197"/>
    </source>
</evidence>
<dbReference type="Proteomes" id="UP000595197">
    <property type="component" value="Chromosome"/>
</dbReference>
<dbReference type="Pfam" id="PF04172">
    <property type="entry name" value="LrgB"/>
    <property type="match status" value="1"/>
</dbReference>
<keyword evidence="7" id="KW-1185">Reference proteome</keyword>
<evidence type="ECO:0000256" key="4">
    <source>
        <dbReference type="ARBA" id="ARBA00023136"/>
    </source>
</evidence>
<keyword evidence="2 5" id="KW-0812">Transmembrane</keyword>
<feature type="transmembrane region" description="Helical" evidence="5">
    <location>
        <begin position="217"/>
        <end position="243"/>
    </location>
</feature>
<dbReference type="PANTHER" id="PTHR30249">
    <property type="entry name" value="PUTATIVE SEROTONIN TRANSPORTER"/>
    <property type="match status" value="1"/>
</dbReference>
<reference evidence="6" key="1">
    <citation type="submission" date="2021-02" db="EMBL/GenBank/DDBJ databases">
        <title>Skermanella TT6 skin isolate.</title>
        <authorList>
            <person name="Lee K."/>
            <person name="Ganzorig M."/>
        </authorList>
    </citation>
    <scope>NUCLEOTIDE SEQUENCE</scope>
    <source>
        <strain evidence="6">TT6</strain>
    </source>
</reference>
<feature type="transmembrane region" description="Helical" evidence="5">
    <location>
        <begin position="108"/>
        <end position="130"/>
    </location>
</feature>
<gene>
    <name evidence="6" type="ORF">IGS68_18220</name>
</gene>
<feature type="transmembrane region" description="Helical" evidence="5">
    <location>
        <begin position="78"/>
        <end position="96"/>
    </location>
</feature>
<feature type="transmembrane region" description="Helical" evidence="5">
    <location>
        <begin position="13"/>
        <end position="35"/>
    </location>
</feature>
<evidence type="ECO:0000256" key="1">
    <source>
        <dbReference type="ARBA" id="ARBA00004141"/>
    </source>
</evidence>
<feature type="transmembrane region" description="Helical" evidence="5">
    <location>
        <begin position="47"/>
        <end position="66"/>
    </location>
</feature>
<dbReference type="InterPro" id="IPR007300">
    <property type="entry name" value="CidB/LrgB"/>
</dbReference>
<dbReference type="RefSeq" id="WP_201072319.1">
    <property type="nucleotide sequence ID" value="NZ_CP067420.1"/>
</dbReference>
<proteinExistence type="predicted"/>
<evidence type="ECO:0000313" key="6">
    <source>
        <dbReference type="EMBL" id="QQP87994.1"/>
    </source>
</evidence>
<protein>
    <submittedName>
        <fullName evidence="6">LrgB family protein</fullName>
    </submittedName>
</protein>
<accession>A0ABX7B2E4</accession>
<dbReference type="EMBL" id="CP067420">
    <property type="protein sequence ID" value="QQP87994.1"/>
    <property type="molecule type" value="Genomic_DNA"/>
</dbReference>
<keyword evidence="4 5" id="KW-0472">Membrane</keyword>
<organism evidence="6 7">
    <name type="scientific">Skermanella cutis</name>
    <dbReference type="NCBI Taxonomy" id="2775420"/>
    <lineage>
        <taxon>Bacteria</taxon>
        <taxon>Pseudomonadati</taxon>
        <taxon>Pseudomonadota</taxon>
        <taxon>Alphaproteobacteria</taxon>
        <taxon>Rhodospirillales</taxon>
        <taxon>Azospirillaceae</taxon>
        <taxon>Skermanella</taxon>
    </lineage>
</organism>
<evidence type="ECO:0000256" key="3">
    <source>
        <dbReference type="ARBA" id="ARBA00022989"/>
    </source>
</evidence>
<evidence type="ECO:0000256" key="5">
    <source>
        <dbReference type="SAM" id="Phobius"/>
    </source>
</evidence>
<feature type="transmembrane region" description="Helical" evidence="5">
    <location>
        <begin position="157"/>
        <end position="179"/>
    </location>
</feature>
<comment type="subcellular location">
    <subcellularLocation>
        <location evidence="1">Membrane</location>
        <topology evidence="1">Multi-pass membrane protein</topology>
    </subcellularLocation>
</comment>
<name>A0ABX7B2E4_9PROT</name>
<sequence length="244" mass="25647">MITDVIEPAIQDVWVYLTARPLVWLTVTITAYLIGQWLFERAGRRPLVNPVAIAVVLLVALLMVTGTDYQTYFDGAQFVHFLLGPATVALAVPLFQNFAQVRRAALPMVAALAAGSVTAILSAVGIAMLFGVSLETSRSLASKSVTMPIAMGITEQIGGIPSLTAVVVMITGIIGAMVVTPLMDLLRIGDWRARGFAVGVASHGIGTARAFQVNEIAGTFAGIAMALNGIATAIMVPLLISLLD</sequence>